<reference evidence="2" key="2">
    <citation type="submission" date="2020-05" db="EMBL/GenBank/DDBJ databases">
        <authorList>
            <person name="Kim H.-S."/>
            <person name="Proctor R.H."/>
            <person name="Brown D.W."/>
        </authorList>
    </citation>
    <scope>NUCLEOTIDE SEQUENCE</scope>
    <source>
        <strain evidence="2">NRRL 45417</strain>
    </source>
</reference>
<dbReference type="OrthoDB" id="5095686at2759"/>
<keyword evidence="3" id="KW-1185">Reference proteome</keyword>
<feature type="region of interest" description="Disordered" evidence="1">
    <location>
        <begin position="189"/>
        <end position="251"/>
    </location>
</feature>
<dbReference type="AlphaFoldDB" id="A0A8H4X445"/>
<dbReference type="EMBL" id="JABFAI010000015">
    <property type="protein sequence ID" value="KAF4960710.1"/>
    <property type="molecule type" value="Genomic_DNA"/>
</dbReference>
<feature type="compositionally biased region" description="Basic residues" evidence="1">
    <location>
        <begin position="215"/>
        <end position="235"/>
    </location>
</feature>
<accession>A0A8H4X445</accession>
<dbReference type="Proteomes" id="UP000604273">
    <property type="component" value="Unassembled WGS sequence"/>
</dbReference>
<evidence type="ECO:0000313" key="3">
    <source>
        <dbReference type="Proteomes" id="UP000604273"/>
    </source>
</evidence>
<organism evidence="2 3">
    <name type="scientific">Fusarium gaditjirri</name>
    <dbReference type="NCBI Taxonomy" id="282569"/>
    <lineage>
        <taxon>Eukaryota</taxon>
        <taxon>Fungi</taxon>
        <taxon>Dikarya</taxon>
        <taxon>Ascomycota</taxon>
        <taxon>Pezizomycotina</taxon>
        <taxon>Sordariomycetes</taxon>
        <taxon>Hypocreomycetidae</taxon>
        <taxon>Hypocreales</taxon>
        <taxon>Nectriaceae</taxon>
        <taxon>Fusarium</taxon>
        <taxon>Fusarium nisikadoi species complex</taxon>
    </lineage>
</organism>
<sequence>MAEAIGIISSAITIWDVVYKVKKCHSRMKAAPARWKDYGDKLESLAYVQEVLEDIIASQTHGFDDAKSQELVTMAINELKIIKKQASNILGAFEEFLSSKRRRVWVWLRVKRETLKFVVTEEQLEGLIASAEKAKMSLQSAICLQQLEIFNSGQTQMQNTIQMIYDSMKENAEALERINTDNKLSRMAFQFVDDRDQPVKRPKRRKSDTHAPNSKSKHSSRRSNKTRTSTKHQRLPTKGPPGPRTEEQNGHAAGGYELVLRNNEVLIMATDAAEHKPTADGNCTGAQARELIRLEEELEGISDDKWEQGMGSHLYELQPSATSTSASTSRSLNELDLDLHDDTIPIRVNVEKGIHAFVNKGTDLSECIYGEIKSMLFCVSNISTMEIGQTFTIQERCQHRCDHLELQIMDTWSSTKKLPYIMTFQSMTCGLFSGEANEVPSAQDFSLQSFHRCPDRTLCSHTFVEGDLPEYDGRTSQTGVCLCSETLQAWLDDYGWESDTRIETTTEDFPHGLTTDDEGQAVLLLRAIMHGYLPVPAQVSFGVLVGFLKLVERFHLEEVYMARCYSWTNAIISEVSSSFDRDAIAWAWVLWKVQMGHEFKTLSGIIQRQAKHCIGQEANQYRVPIPKHLASKYMAVFSTYI</sequence>
<evidence type="ECO:0000313" key="2">
    <source>
        <dbReference type="EMBL" id="KAF4960710.1"/>
    </source>
</evidence>
<comment type="caution">
    <text evidence="2">The sequence shown here is derived from an EMBL/GenBank/DDBJ whole genome shotgun (WGS) entry which is preliminary data.</text>
</comment>
<proteinExistence type="predicted"/>
<evidence type="ECO:0008006" key="4">
    <source>
        <dbReference type="Google" id="ProtNLM"/>
    </source>
</evidence>
<name>A0A8H4X445_9HYPO</name>
<reference evidence="2" key="1">
    <citation type="journal article" date="2020" name="BMC Genomics">
        <title>Correction to: Identification and distribution of gene clusters required for synthesis of sphingolipid metabolism inhibitors in diverse species of the filamentous fungus Fusarium.</title>
        <authorList>
            <person name="Kim H.S."/>
            <person name="Lohmar J.M."/>
            <person name="Busman M."/>
            <person name="Brown D.W."/>
            <person name="Naumann T.A."/>
            <person name="Divon H.H."/>
            <person name="Lysoe E."/>
            <person name="Uhlig S."/>
            <person name="Proctor R.H."/>
        </authorList>
    </citation>
    <scope>NUCLEOTIDE SEQUENCE</scope>
    <source>
        <strain evidence="2">NRRL 45417</strain>
    </source>
</reference>
<evidence type="ECO:0000256" key="1">
    <source>
        <dbReference type="SAM" id="MobiDB-lite"/>
    </source>
</evidence>
<protein>
    <recommendedName>
        <fullName evidence="4">Fungal N-terminal domain-containing protein</fullName>
    </recommendedName>
</protein>
<gene>
    <name evidence="2" type="ORF">FGADI_789</name>
</gene>